<protein>
    <recommendedName>
        <fullName evidence="3">HEAT repeat domain-containing protein</fullName>
    </recommendedName>
</protein>
<comment type="caution">
    <text evidence="1">The sequence shown here is derived from an EMBL/GenBank/DDBJ whole genome shotgun (WGS) entry which is preliminary data.</text>
</comment>
<evidence type="ECO:0000313" key="2">
    <source>
        <dbReference type="Proteomes" id="UP001500751"/>
    </source>
</evidence>
<sequence>MVFEAEIRSLGSADKDIRSAAARAMSGYGAAAVTPLIEHLCDESSPIEWSMMSINGRAAGSPICRSTCAAVEGTHERRGAGATFGS</sequence>
<accession>A0ABN2UPI3</accession>
<gene>
    <name evidence="1" type="ORF">GCM10009839_49710</name>
</gene>
<dbReference type="EMBL" id="BAAAQN010000031">
    <property type="protein sequence ID" value="GAA2041343.1"/>
    <property type="molecule type" value="Genomic_DNA"/>
</dbReference>
<keyword evidence="2" id="KW-1185">Reference proteome</keyword>
<dbReference type="RefSeq" id="WP_344668056.1">
    <property type="nucleotide sequence ID" value="NZ_BAAAQN010000031.1"/>
</dbReference>
<dbReference type="Proteomes" id="UP001500751">
    <property type="component" value="Unassembled WGS sequence"/>
</dbReference>
<evidence type="ECO:0000313" key="1">
    <source>
        <dbReference type="EMBL" id="GAA2041343.1"/>
    </source>
</evidence>
<name>A0ABN2UPI3_9ACTN</name>
<evidence type="ECO:0008006" key="3">
    <source>
        <dbReference type="Google" id="ProtNLM"/>
    </source>
</evidence>
<proteinExistence type="predicted"/>
<reference evidence="1 2" key="1">
    <citation type="journal article" date="2019" name="Int. J. Syst. Evol. Microbiol.">
        <title>The Global Catalogue of Microorganisms (GCM) 10K type strain sequencing project: providing services to taxonomists for standard genome sequencing and annotation.</title>
        <authorList>
            <consortium name="The Broad Institute Genomics Platform"/>
            <consortium name="The Broad Institute Genome Sequencing Center for Infectious Disease"/>
            <person name="Wu L."/>
            <person name="Ma J."/>
        </authorList>
    </citation>
    <scope>NUCLEOTIDE SEQUENCE [LARGE SCALE GENOMIC DNA]</scope>
    <source>
        <strain evidence="1 2">JCM 16014</strain>
    </source>
</reference>
<organism evidence="1 2">
    <name type="scientific">Catenulispora yoronensis</name>
    <dbReference type="NCBI Taxonomy" id="450799"/>
    <lineage>
        <taxon>Bacteria</taxon>
        <taxon>Bacillati</taxon>
        <taxon>Actinomycetota</taxon>
        <taxon>Actinomycetes</taxon>
        <taxon>Catenulisporales</taxon>
        <taxon>Catenulisporaceae</taxon>
        <taxon>Catenulispora</taxon>
    </lineage>
</organism>